<keyword evidence="1" id="KW-0732">Signal</keyword>
<dbReference type="InterPro" id="IPR047726">
    <property type="entry name" value="CsgH_dom"/>
</dbReference>
<evidence type="ECO:0000256" key="1">
    <source>
        <dbReference type="SAM" id="SignalP"/>
    </source>
</evidence>
<dbReference type="EMBL" id="BMFS01000004">
    <property type="protein sequence ID" value="GGG97678.1"/>
    <property type="molecule type" value="Genomic_DNA"/>
</dbReference>
<evidence type="ECO:0000313" key="2">
    <source>
        <dbReference type="EMBL" id="GGG97678.1"/>
    </source>
</evidence>
<dbReference type="InterPro" id="IPR053722">
    <property type="entry name" value="Curli_assembly_CsgC/AgfC"/>
</dbReference>
<sequence>MPYLNTMIAVPAIAAAVCFAGLPSASAQLSSTRSAGDLCWIDLARGRGHSLLNVYTAPGLSGSYEMTVRQAGAGNDAIIDQSGTFQPARGTPANISRVVLANPTRGRSAPGIVAVAGGFQQGTTSRQSSYGPVSLPATAYSYNAYLRVFDQRGRLVCQASSSWL</sequence>
<gene>
    <name evidence="2" type="ORF">GCM10007420_11780</name>
</gene>
<dbReference type="Proteomes" id="UP000648722">
    <property type="component" value="Unassembled WGS sequence"/>
</dbReference>
<protein>
    <submittedName>
        <fullName evidence="2">Uncharacterized protein</fullName>
    </submittedName>
</protein>
<reference evidence="3" key="1">
    <citation type="journal article" date="2019" name="Int. J. Syst. Evol. Microbiol.">
        <title>The Global Catalogue of Microorganisms (GCM) 10K type strain sequencing project: providing services to taxonomists for standard genome sequencing and annotation.</title>
        <authorList>
            <consortium name="The Broad Institute Genomics Platform"/>
            <consortium name="The Broad Institute Genome Sequencing Center for Infectious Disease"/>
            <person name="Wu L."/>
            <person name="Ma J."/>
        </authorList>
    </citation>
    <scope>NUCLEOTIDE SEQUENCE [LARGE SCALE GENOMIC DNA]</scope>
    <source>
        <strain evidence="3">CGMCC 1.12766</strain>
    </source>
</reference>
<organism evidence="2 3">
    <name type="scientific">Glycocaulis albus</name>
    <dbReference type="NCBI Taxonomy" id="1382801"/>
    <lineage>
        <taxon>Bacteria</taxon>
        <taxon>Pseudomonadati</taxon>
        <taxon>Pseudomonadota</taxon>
        <taxon>Alphaproteobacteria</taxon>
        <taxon>Maricaulales</taxon>
        <taxon>Maricaulaceae</taxon>
        <taxon>Glycocaulis</taxon>
    </lineage>
</organism>
<feature type="signal peptide" evidence="1">
    <location>
        <begin position="1"/>
        <end position="27"/>
    </location>
</feature>
<accession>A0ABQ1XM87</accession>
<comment type="caution">
    <text evidence="2">The sequence shown here is derived from an EMBL/GenBank/DDBJ whole genome shotgun (WGS) entry which is preliminary data.</text>
</comment>
<name>A0ABQ1XM87_9PROT</name>
<dbReference type="Gene3D" id="2.60.40.2420">
    <property type="match status" value="1"/>
</dbReference>
<evidence type="ECO:0000313" key="3">
    <source>
        <dbReference type="Proteomes" id="UP000648722"/>
    </source>
</evidence>
<keyword evidence="3" id="KW-1185">Reference proteome</keyword>
<proteinExistence type="predicted"/>
<feature type="chain" id="PRO_5046454905" evidence="1">
    <location>
        <begin position="28"/>
        <end position="164"/>
    </location>
</feature>
<dbReference type="NCBIfam" id="NF041112">
    <property type="entry name" value="chap_CsgH_alph"/>
    <property type="match status" value="1"/>
</dbReference>
<dbReference type="RefSeq" id="WP_188451630.1">
    <property type="nucleotide sequence ID" value="NZ_BMFS01000004.1"/>
</dbReference>